<evidence type="ECO:0000313" key="1">
    <source>
        <dbReference type="EMBL" id="MBK1828477.1"/>
    </source>
</evidence>
<dbReference type="AlphaFoldDB" id="A0A934RFB7"/>
<proteinExistence type="predicted"/>
<keyword evidence="2" id="KW-1185">Reference proteome</keyword>
<dbReference type="SUPFAM" id="SSF82171">
    <property type="entry name" value="DPP6 N-terminal domain-like"/>
    <property type="match status" value="1"/>
</dbReference>
<dbReference type="RefSeq" id="WP_234045069.1">
    <property type="nucleotide sequence ID" value="NZ_JAENII010000014.1"/>
</dbReference>
<organism evidence="1 2">
    <name type="scientific">Haloferula rosea</name>
    <dbReference type="NCBI Taxonomy" id="490093"/>
    <lineage>
        <taxon>Bacteria</taxon>
        <taxon>Pseudomonadati</taxon>
        <taxon>Verrucomicrobiota</taxon>
        <taxon>Verrucomicrobiia</taxon>
        <taxon>Verrucomicrobiales</taxon>
        <taxon>Verrucomicrobiaceae</taxon>
        <taxon>Haloferula</taxon>
    </lineage>
</organism>
<sequence length="617" mass="64279">MQNILQCSRVHFDSTNPTHQENYSAMRLPHLLAFTALGLIPLHAEVRLLTGDANNQTHESSADIVDLSSDGDWVAIVTGPPVTGSTPGITQGGLHLRQISADTLEYVSGNSGTYVGVGDAAVSDDGRFVAWRSTTNAVSGSSNHAKHVYWRDRQTGTTRLITGLAEEPCNEPKISADGRYVTFSSASRNLLPSDPGLPSTNGRSAVYRYDSQTESLEIVSLASDGSPLTGIGGTTGASTVAAYDLSADGRFVVFTTDSVNAHPDRSANMTAGFLAVCRREISTGTVVMVNRNAAGNVVDGNFVGPRISDDGSRVGFAGSFVAIFKPANPMITGIPANFGNDAFVKDLDTGEVWLASATTDGTAHAGFFGPRFSISSNGSTFAFASSSPKLDPLAPDTDGAKFDVFRVDLGSAGSTTTTLISSSPTNSGNVDYISGPFLAGTGDYLAFNTYQVEEMTGQTSTFSQGVGVGSFPPPAGGLSYASWAAVLPAADQDFTDNPAMDGVDNLTKFMMGMDPTVPDRSQLPASGLSPGSALGLVGDTNDYLTLQVRIRRDLPPGFTWTVRAANTLAGLAAGAGNAIQVGTPTADGDFDLYLFRFPTPTSAVPGTGFMDVLLTGS</sequence>
<evidence type="ECO:0000313" key="2">
    <source>
        <dbReference type="Proteomes" id="UP000658278"/>
    </source>
</evidence>
<dbReference type="Gene3D" id="2.120.10.30">
    <property type="entry name" value="TolB, C-terminal domain"/>
    <property type="match status" value="1"/>
</dbReference>
<dbReference type="Proteomes" id="UP000658278">
    <property type="component" value="Unassembled WGS sequence"/>
</dbReference>
<gene>
    <name evidence="1" type="ORF">JIN81_15700</name>
</gene>
<name>A0A934RFB7_9BACT</name>
<dbReference type="EMBL" id="JAENII010000014">
    <property type="protein sequence ID" value="MBK1828477.1"/>
    <property type="molecule type" value="Genomic_DNA"/>
</dbReference>
<comment type="caution">
    <text evidence="1">The sequence shown here is derived from an EMBL/GenBank/DDBJ whole genome shotgun (WGS) entry which is preliminary data.</text>
</comment>
<accession>A0A934RFB7</accession>
<dbReference type="InterPro" id="IPR011042">
    <property type="entry name" value="6-blade_b-propeller_TolB-like"/>
</dbReference>
<reference evidence="1" key="1">
    <citation type="submission" date="2021-01" db="EMBL/GenBank/DDBJ databases">
        <title>Modified the classification status of verrucomicrobia.</title>
        <authorList>
            <person name="Feng X."/>
        </authorList>
    </citation>
    <scope>NUCLEOTIDE SEQUENCE</scope>
    <source>
        <strain evidence="1">KCTC 22201</strain>
    </source>
</reference>
<protein>
    <submittedName>
        <fullName evidence="1">Uncharacterized protein</fullName>
    </submittedName>
</protein>